<organism evidence="2 3">
    <name type="scientific">Acetivibrio straminisolvens JCM 21531</name>
    <dbReference type="NCBI Taxonomy" id="1294263"/>
    <lineage>
        <taxon>Bacteria</taxon>
        <taxon>Bacillati</taxon>
        <taxon>Bacillota</taxon>
        <taxon>Clostridia</taxon>
        <taxon>Eubacteriales</taxon>
        <taxon>Oscillospiraceae</taxon>
        <taxon>Acetivibrio</taxon>
    </lineage>
</organism>
<keyword evidence="3" id="KW-1185">Reference proteome</keyword>
<evidence type="ECO:0000313" key="3">
    <source>
        <dbReference type="Proteomes" id="UP000019109"/>
    </source>
</evidence>
<keyword evidence="1" id="KW-1133">Transmembrane helix</keyword>
<evidence type="ECO:0000256" key="1">
    <source>
        <dbReference type="SAM" id="Phobius"/>
    </source>
</evidence>
<name>W4VBB0_9FIRM</name>
<feature type="transmembrane region" description="Helical" evidence="1">
    <location>
        <begin position="90"/>
        <end position="110"/>
    </location>
</feature>
<dbReference type="AlphaFoldDB" id="W4VBB0"/>
<keyword evidence="1" id="KW-0812">Transmembrane</keyword>
<dbReference type="Proteomes" id="UP000019109">
    <property type="component" value="Unassembled WGS sequence"/>
</dbReference>
<evidence type="ECO:0000313" key="2">
    <source>
        <dbReference type="EMBL" id="GAE90088.1"/>
    </source>
</evidence>
<keyword evidence="1" id="KW-0472">Membrane</keyword>
<comment type="caution">
    <text evidence="2">The sequence shown here is derived from an EMBL/GenBank/DDBJ whole genome shotgun (WGS) entry which is preliminary data.</text>
</comment>
<sequence length="131" mass="16627">MRHCCKIRGYQRTMHISQERTANHGHHHLRHWLYTRHLLSLWSIGSLIHRLYRHLLHRSYLRHFLRYSHFSYLLHWFLLLHYIHFQHLSILSNLCYLGWYLNRFFPILLFHKKFTSGQYSSYIQYHYMYRR</sequence>
<feature type="transmembrane region" description="Helical" evidence="1">
    <location>
        <begin position="64"/>
        <end position="84"/>
    </location>
</feature>
<proteinExistence type="predicted"/>
<gene>
    <name evidence="2" type="ORF">JCM21531_3672</name>
</gene>
<reference evidence="2" key="1">
    <citation type="journal article" date="2014" name="Genome Announc.">
        <title>Draft Genome Sequence of Clostridium straminisolvens Strain JCM 21531T, Isolated from a Cellulose-Degrading Bacterial Community.</title>
        <authorList>
            <person name="Yuki M."/>
            <person name="Oshima K."/>
            <person name="Suda W."/>
            <person name="Sakamoto M."/>
            <person name="Kitamura K."/>
            <person name="Iida T."/>
            <person name="Hattori M."/>
            <person name="Ohkuma M."/>
        </authorList>
    </citation>
    <scope>NUCLEOTIDE SEQUENCE [LARGE SCALE GENOMIC DNA]</scope>
    <source>
        <strain evidence="2">JCM 21531</strain>
    </source>
</reference>
<dbReference type="EMBL" id="BAVR01000055">
    <property type="protein sequence ID" value="GAE90088.1"/>
    <property type="molecule type" value="Genomic_DNA"/>
</dbReference>
<protein>
    <submittedName>
        <fullName evidence="2">Uncharacterized protein</fullName>
    </submittedName>
</protein>
<accession>W4VBB0</accession>